<keyword evidence="1" id="KW-0175">Coiled coil</keyword>
<evidence type="ECO:0000256" key="1">
    <source>
        <dbReference type="SAM" id="Coils"/>
    </source>
</evidence>
<reference evidence="2 3" key="1">
    <citation type="submission" date="2020-07" db="EMBL/GenBank/DDBJ databases">
        <title>Complete Genome Sequence of an acetic acid bacterium, Acetobacter aceti JCM20276.</title>
        <authorList>
            <person name="Hirose Y."/>
            <person name="Mihara H."/>
        </authorList>
    </citation>
    <scope>NUCLEOTIDE SEQUENCE [LARGE SCALE GENOMIC DNA]</scope>
    <source>
        <strain evidence="2 3">JCM20276</strain>
    </source>
</reference>
<name>A0A6S6PU02_ACEAC</name>
<dbReference type="GO" id="GO:0016032">
    <property type="term" value="P:viral process"/>
    <property type="evidence" value="ECO:0007669"/>
    <property type="project" value="InterPro"/>
</dbReference>
<dbReference type="EMBL" id="AP023326">
    <property type="protein sequence ID" value="BCI68202.1"/>
    <property type="molecule type" value="Genomic_DNA"/>
</dbReference>
<proteinExistence type="predicted"/>
<dbReference type="InterPro" id="IPR007596">
    <property type="entry name" value="Pox_A_type_inc"/>
</dbReference>
<gene>
    <name evidence="2" type="ORF">AAJCM20276_28260</name>
</gene>
<evidence type="ECO:0000313" key="3">
    <source>
        <dbReference type="Proteomes" id="UP000515220"/>
    </source>
</evidence>
<organism evidence="2 3">
    <name type="scientific">Acetobacter aceti</name>
    <dbReference type="NCBI Taxonomy" id="435"/>
    <lineage>
        <taxon>Bacteria</taxon>
        <taxon>Pseudomonadati</taxon>
        <taxon>Pseudomonadota</taxon>
        <taxon>Alphaproteobacteria</taxon>
        <taxon>Acetobacterales</taxon>
        <taxon>Acetobacteraceae</taxon>
        <taxon>Acetobacter</taxon>
        <taxon>Acetobacter subgen. Acetobacter</taxon>
    </lineage>
</organism>
<accession>A0A6S6PU02</accession>
<evidence type="ECO:0000313" key="2">
    <source>
        <dbReference type="EMBL" id="BCI68202.1"/>
    </source>
</evidence>
<feature type="coiled-coil region" evidence="1">
    <location>
        <begin position="38"/>
        <end position="65"/>
    </location>
</feature>
<protein>
    <submittedName>
        <fullName evidence="2">Uncharacterized protein</fullName>
    </submittedName>
</protein>
<sequence length="88" mass="10336">MTGENRERSGGDFSVPPVDPVEEQAFLERRLLELLEKRQSDDRHIQALESRIADLERQLAEARFGRIGPVVLLVARKLLRRLRQYRRL</sequence>
<dbReference type="Pfam" id="PF04508">
    <property type="entry name" value="Pox_A_type_inc"/>
    <property type="match status" value="1"/>
</dbReference>
<dbReference type="AlphaFoldDB" id="A0A6S6PU02"/>
<dbReference type="Proteomes" id="UP000515220">
    <property type="component" value="Chromosome"/>
</dbReference>